<name>A0A061AFP2_9MOLU</name>
<dbReference type="HOGENOM" id="CLU_103507_2_1_14"/>
<dbReference type="HAMAP" id="MF_00402">
    <property type="entry name" value="Ribosomal_bL19"/>
    <property type="match status" value="1"/>
</dbReference>
<dbReference type="PATRIC" id="fig|35623.3.peg.308"/>
<dbReference type="AlphaFoldDB" id="A0A061AFP2"/>
<comment type="function">
    <text evidence="1 6 7">This protein is located at the 30S-50S ribosomal subunit interface and may play a role in the structure and function of the aminoacyl-tRNA binding site.</text>
</comment>
<evidence type="ECO:0000313" key="8">
    <source>
        <dbReference type="EMBL" id="CDR30381.1"/>
    </source>
</evidence>
<evidence type="ECO:0000256" key="6">
    <source>
        <dbReference type="HAMAP-Rule" id="MF_00402"/>
    </source>
</evidence>
<evidence type="ECO:0000256" key="2">
    <source>
        <dbReference type="ARBA" id="ARBA00005781"/>
    </source>
</evidence>
<dbReference type="Pfam" id="PF01245">
    <property type="entry name" value="Ribosomal_L19"/>
    <property type="match status" value="1"/>
</dbReference>
<dbReference type="InterPro" id="IPR038657">
    <property type="entry name" value="Ribosomal_bL19_sf"/>
</dbReference>
<evidence type="ECO:0000256" key="4">
    <source>
        <dbReference type="ARBA" id="ARBA00023274"/>
    </source>
</evidence>
<dbReference type="Proteomes" id="UP000032434">
    <property type="component" value="Chromosome 1"/>
</dbReference>
<dbReference type="PANTHER" id="PTHR15680">
    <property type="entry name" value="RIBOSOMAL PROTEIN L19"/>
    <property type="match status" value="1"/>
</dbReference>
<reference evidence="9" key="1">
    <citation type="submission" date="2014-05" db="EMBL/GenBank/DDBJ databases">
        <authorList>
            <person name="Kube M."/>
        </authorList>
    </citation>
    <scope>NUCLEOTIDE SEQUENCE [LARGE SCALE GENOMIC DNA]</scope>
</reference>
<dbReference type="PRINTS" id="PR00061">
    <property type="entry name" value="RIBOSOMALL19"/>
</dbReference>
<dbReference type="NCBIfam" id="TIGR01024">
    <property type="entry name" value="rplS_bact"/>
    <property type="match status" value="1"/>
</dbReference>
<accession>A0A061AFP2</accession>
<dbReference type="KEGG" id="aoc:Aocu_03080"/>
<evidence type="ECO:0000256" key="3">
    <source>
        <dbReference type="ARBA" id="ARBA00022980"/>
    </source>
</evidence>
<dbReference type="PIRSF" id="PIRSF002191">
    <property type="entry name" value="Ribosomal_L19"/>
    <property type="match status" value="1"/>
</dbReference>
<evidence type="ECO:0000313" key="9">
    <source>
        <dbReference type="Proteomes" id="UP000032434"/>
    </source>
</evidence>
<sequence>MAKLKGQALLAEITKKYLFERPDFKAGDTVKVYVKIKEGNKERIQLFEGLVIKRQGSGISETFTVRKVSNGVGVERTFPVHTPAIDRLEVARVGIVRRAKLHYIRTLSKKASRIREKKAA</sequence>
<organism evidence="8 9">
    <name type="scientific">Acholeplasma oculi</name>
    <dbReference type="NCBI Taxonomy" id="35623"/>
    <lineage>
        <taxon>Bacteria</taxon>
        <taxon>Bacillati</taxon>
        <taxon>Mycoplasmatota</taxon>
        <taxon>Mollicutes</taxon>
        <taxon>Acholeplasmatales</taxon>
        <taxon>Acholeplasmataceae</taxon>
        <taxon>Acholeplasma</taxon>
    </lineage>
</organism>
<evidence type="ECO:0000256" key="1">
    <source>
        <dbReference type="ARBA" id="ARBA00002349"/>
    </source>
</evidence>
<keyword evidence="9" id="KW-1185">Reference proteome</keyword>
<dbReference type="PANTHER" id="PTHR15680:SF9">
    <property type="entry name" value="LARGE RIBOSOMAL SUBUNIT PROTEIN BL19M"/>
    <property type="match status" value="1"/>
</dbReference>
<dbReference type="FunCoup" id="A0A061AFP2">
    <property type="interactions" value="281"/>
</dbReference>
<dbReference type="STRING" id="35623.Aocu_03080"/>
<dbReference type="GO" id="GO:0006412">
    <property type="term" value="P:translation"/>
    <property type="evidence" value="ECO:0007669"/>
    <property type="project" value="UniProtKB-UniRule"/>
</dbReference>
<dbReference type="OrthoDB" id="9803541at2"/>
<dbReference type="Gene3D" id="2.30.30.790">
    <property type="match status" value="1"/>
</dbReference>
<evidence type="ECO:0000256" key="5">
    <source>
        <dbReference type="ARBA" id="ARBA00035171"/>
    </source>
</evidence>
<dbReference type="RefSeq" id="WP_045748938.1">
    <property type="nucleotide sequence ID" value="NZ_FUZK01000002.1"/>
</dbReference>
<proteinExistence type="inferred from homology"/>
<gene>
    <name evidence="6 8" type="primary">rplS</name>
    <name evidence="8" type="ORF">Aocu_03080</name>
</gene>
<keyword evidence="4 6" id="KW-0687">Ribonucleoprotein</keyword>
<dbReference type="GO" id="GO:0003735">
    <property type="term" value="F:structural constituent of ribosome"/>
    <property type="evidence" value="ECO:0007669"/>
    <property type="project" value="InterPro"/>
</dbReference>
<dbReference type="EMBL" id="LK028559">
    <property type="protein sequence ID" value="CDR30381.1"/>
    <property type="molecule type" value="Genomic_DNA"/>
</dbReference>
<comment type="similarity">
    <text evidence="2 6 7">Belongs to the bacterial ribosomal protein bL19 family.</text>
</comment>
<dbReference type="SUPFAM" id="SSF50104">
    <property type="entry name" value="Translation proteins SH3-like domain"/>
    <property type="match status" value="1"/>
</dbReference>
<dbReference type="InterPro" id="IPR008991">
    <property type="entry name" value="Translation_prot_SH3-like_sf"/>
</dbReference>
<keyword evidence="3 6" id="KW-0689">Ribosomal protein</keyword>
<evidence type="ECO:0000256" key="7">
    <source>
        <dbReference type="RuleBase" id="RU000559"/>
    </source>
</evidence>
<dbReference type="InterPro" id="IPR001857">
    <property type="entry name" value="Ribosomal_bL19"/>
</dbReference>
<dbReference type="GO" id="GO:0022625">
    <property type="term" value="C:cytosolic large ribosomal subunit"/>
    <property type="evidence" value="ECO:0007669"/>
    <property type="project" value="TreeGrafter"/>
</dbReference>
<dbReference type="InParanoid" id="A0A061AFP2"/>
<protein>
    <recommendedName>
        <fullName evidence="5 6">Large ribosomal subunit protein bL19</fullName>
    </recommendedName>
</protein>